<evidence type="ECO:0000313" key="2">
    <source>
        <dbReference type="Proteomes" id="UP000077667"/>
    </source>
</evidence>
<gene>
    <name evidence="1" type="ORF">A8C56_02920</name>
</gene>
<evidence type="ECO:0000313" key="1">
    <source>
        <dbReference type="EMBL" id="ANH80073.1"/>
    </source>
</evidence>
<name>A0A1A9HXU9_9BACT</name>
<dbReference type="RefSeq" id="WP_067751828.1">
    <property type="nucleotide sequence ID" value="NZ_CP015772.1"/>
</dbReference>
<protein>
    <submittedName>
        <fullName evidence="1">Uncharacterized protein</fullName>
    </submittedName>
</protein>
<dbReference type="STRING" id="1176587.A8C56_02920"/>
<dbReference type="Proteomes" id="UP000077667">
    <property type="component" value="Chromosome"/>
</dbReference>
<dbReference type="AlphaFoldDB" id="A0A1A9HXU9"/>
<proteinExistence type="predicted"/>
<accession>A0A1A9HXU9</accession>
<reference evidence="1 2" key="1">
    <citation type="submission" date="2016-05" db="EMBL/GenBank/DDBJ databases">
        <title>Niabella ginsenosidivorans BS26 whole genome sequencing.</title>
        <authorList>
            <person name="Im W.T."/>
            <person name="Siddiqi M.Z."/>
        </authorList>
    </citation>
    <scope>NUCLEOTIDE SEQUENCE [LARGE SCALE GENOMIC DNA]</scope>
    <source>
        <strain evidence="1 2">BS26</strain>
    </source>
</reference>
<dbReference type="EMBL" id="CP015772">
    <property type="protein sequence ID" value="ANH80073.1"/>
    <property type="molecule type" value="Genomic_DNA"/>
</dbReference>
<sequence>MMQTVIHIHGVKVKGRTLINRQQLCEVLGIKSSTFSTRVKYIKDAQVETPLGVVMYDVEKALSIKLPKTKEDVTI</sequence>
<keyword evidence="2" id="KW-1185">Reference proteome</keyword>
<organism evidence="1 2">
    <name type="scientific">Niabella ginsenosidivorans</name>
    <dbReference type="NCBI Taxonomy" id="1176587"/>
    <lineage>
        <taxon>Bacteria</taxon>
        <taxon>Pseudomonadati</taxon>
        <taxon>Bacteroidota</taxon>
        <taxon>Chitinophagia</taxon>
        <taxon>Chitinophagales</taxon>
        <taxon>Chitinophagaceae</taxon>
        <taxon>Niabella</taxon>
    </lineage>
</organism>
<dbReference type="KEGG" id="nia:A8C56_02920"/>